<dbReference type="Pfam" id="PF00069">
    <property type="entry name" value="Pkinase"/>
    <property type="match status" value="1"/>
</dbReference>
<dbReference type="AlphaFoldDB" id="A0ABC8W9H9"/>
<evidence type="ECO:0000256" key="6">
    <source>
        <dbReference type="ARBA" id="ARBA00022840"/>
    </source>
</evidence>
<dbReference type="PROSITE" id="PS00107">
    <property type="entry name" value="PROTEIN_KINASE_ATP"/>
    <property type="match status" value="1"/>
</dbReference>
<sequence>MDLLDTDTLIRVYHSSGVAKSLKKPLRRWWCTFCCVLLLRYHLATTLGGCNFHDHWTFFFFSGSDLEKYRVYAAPPTSYFPLPPSLVPCSQWEKGECIGSGSFGHVYLGFNSEHGQFCAIKEVRVLLDDPHSKEQLKQLNLEIDLLSQLSHPNIVQYYGSNLTDGALSIYLEYVFEGSIHKLLSEYGPFKESTIRYFTAQILSGIAYLHEGRTVHRDIKGANILVGHYGEVKLADFGLAKHISSVAEIHSIKGTAYWMAPELIKSSYSGEGYNLSVDIWSLGCTLIEMATARPPWHPLEPVAAMFKIANSKDTPKIPDSFSEIGKSFLRLCLKRDPASRPSAAGLMGHPFVEEYRSPVRASIIELMKDER</sequence>
<dbReference type="InterPro" id="IPR000719">
    <property type="entry name" value="Prot_kinase_dom"/>
</dbReference>
<comment type="catalytic activity">
    <reaction evidence="7">
        <text>L-threonyl-[protein] + ATP = O-phospho-L-threonyl-[protein] + ADP + H(+)</text>
        <dbReference type="Rhea" id="RHEA:46608"/>
        <dbReference type="Rhea" id="RHEA-COMP:11060"/>
        <dbReference type="Rhea" id="RHEA-COMP:11605"/>
        <dbReference type="ChEBI" id="CHEBI:15378"/>
        <dbReference type="ChEBI" id="CHEBI:30013"/>
        <dbReference type="ChEBI" id="CHEBI:30616"/>
        <dbReference type="ChEBI" id="CHEBI:61977"/>
        <dbReference type="ChEBI" id="CHEBI:456216"/>
        <dbReference type="EC" id="2.7.11.25"/>
    </reaction>
</comment>
<evidence type="ECO:0000259" key="10">
    <source>
        <dbReference type="PROSITE" id="PS50011"/>
    </source>
</evidence>
<protein>
    <recommendedName>
        <fullName evidence="2">mitogen-activated protein kinase kinase kinase</fullName>
        <ecNumber evidence="2">2.7.11.25</ecNumber>
    </recommendedName>
</protein>
<dbReference type="PANTHER" id="PTHR48016">
    <property type="entry name" value="MAP KINASE KINASE KINASE SSK2-RELATED-RELATED"/>
    <property type="match status" value="1"/>
</dbReference>
<keyword evidence="3" id="KW-0808">Transferase</keyword>
<organism evidence="11 12">
    <name type="scientific">Urochloa decumbens</name>
    <dbReference type="NCBI Taxonomy" id="240449"/>
    <lineage>
        <taxon>Eukaryota</taxon>
        <taxon>Viridiplantae</taxon>
        <taxon>Streptophyta</taxon>
        <taxon>Embryophyta</taxon>
        <taxon>Tracheophyta</taxon>
        <taxon>Spermatophyta</taxon>
        <taxon>Magnoliopsida</taxon>
        <taxon>Liliopsida</taxon>
        <taxon>Poales</taxon>
        <taxon>Poaceae</taxon>
        <taxon>PACMAD clade</taxon>
        <taxon>Panicoideae</taxon>
        <taxon>Panicodae</taxon>
        <taxon>Paniceae</taxon>
        <taxon>Melinidinae</taxon>
        <taxon>Urochloa</taxon>
    </lineage>
</organism>
<dbReference type="Gene3D" id="1.10.510.10">
    <property type="entry name" value="Transferase(Phosphotransferase) domain 1"/>
    <property type="match status" value="1"/>
</dbReference>
<evidence type="ECO:0000313" key="11">
    <source>
        <dbReference type="EMBL" id="CAL4904514.1"/>
    </source>
</evidence>
<dbReference type="EC" id="2.7.11.25" evidence="2"/>
<evidence type="ECO:0000256" key="1">
    <source>
        <dbReference type="ARBA" id="ARBA00006529"/>
    </source>
</evidence>
<keyword evidence="5" id="KW-0418">Kinase</keyword>
<evidence type="ECO:0000256" key="3">
    <source>
        <dbReference type="ARBA" id="ARBA00022679"/>
    </source>
</evidence>
<dbReference type="InterPro" id="IPR017441">
    <property type="entry name" value="Protein_kinase_ATP_BS"/>
</dbReference>
<keyword evidence="12" id="KW-1185">Reference proteome</keyword>
<dbReference type="PANTHER" id="PTHR48016:SF8">
    <property type="entry name" value="MITOGEN-ACTIVATED PROTEIN KINASE KINASE KINASE 3"/>
    <property type="match status" value="1"/>
</dbReference>
<keyword evidence="6 9" id="KW-0067">ATP-binding</keyword>
<evidence type="ECO:0000256" key="8">
    <source>
        <dbReference type="ARBA" id="ARBA00048329"/>
    </source>
</evidence>
<reference evidence="11" key="1">
    <citation type="submission" date="2024-10" db="EMBL/GenBank/DDBJ databases">
        <authorList>
            <person name="Ryan C."/>
        </authorList>
    </citation>
    <scope>NUCLEOTIDE SEQUENCE [LARGE SCALE GENOMIC DNA]</scope>
</reference>
<dbReference type="PROSITE" id="PS50011">
    <property type="entry name" value="PROTEIN_KINASE_DOM"/>
    <property type="match status" value="1"/>
</dbReference>
<accession>A0ABC8W9H9</accession>
<feature type="binding site" evidence="9">
    <location>
        <position position="121"/>
    </location>
    <ligand>
        <name>ATP</name>
        <dbReference type="ChEBI" id="CHEBI:30616"/>
    </ligand>
</feature>
<keyword evidence="4 9" id="KW-0547">Nucleotide-binding</keyword>
<dbReference type="InterPro" id="IPR050538">
    <property type="entry name" value="MAP_kinase_kinase_kinase"/>
</dbReference>
<name>A0ABC8W9H9_9POAL</name>
<comment type="catalytic activity">
    <reaction evidence="8">
        <text>L-seryl-[protein] + ATP = O-phospho-L-seryl-[protein] + ADP + H(+)</text>
        <dbReference type="Rhea" id="RHEA:17989"/>
        <dbReference type="Rhea" id="RHEA-COMP:9863"/>
        <dbReference type="Rhea" id="RHEA-COMP:11604"/>
        <dbReference type="ChEBI" id="CHEBI:15378"/>
        <dbReference type="ChEBI" id="CHEBI:29999"/>
        <dbReference type="ChEBI" id="CHEBI:30616"/>
        <dbReference type="ChEBI" id="CHEBI:83421"/>
        <dbReference type="ChEBI" id="CHEBI:456216"/>
        <dbReference type="EC" id="2.7.11.25"/>
    </reaction>
</comment>
<proteinExistence type="inferred from homology"/>
<comment type="similarity">
    <text evidence="1">Belongs to the protein kinase superfamily. STE Ser/Thr protein kinase family. MAP kinase kinase kinase subfamily.</text>
</comment>
<dbReference type="EMBL" id="OZ075121">
    <property type="protein sequence ID" value="CAL4904514.1"/>
    <property type="molecule type" value="Genomic_DNA"/>
</dbReference>
<dbReference type="GO" id="GO:0005524">
    <property type="term" value="F:ATP binding"/>
    <property type="evidence" value="ECO:0007669"/>
    <property type="project" value="UniProtKB-UniRule"/>
</dbReference>
<gene>
    <name evidence="11" type="ORF">URODEC1_LOCUS11168</name>
</gene>
<dbReference type="SUPFAM" id="SSF56112">
    <property type="entry name" value="Protein kinase-like (PK-like)"/>
    <property type="match status" value="1"/>
</dbReference>
<evidence type="ECO:0000256" key="7">
    <source>
        <dbReference type="ARBA" id="ARBA00047559"/>
    </source>
</evidence>
<evidence type="ECO:0000256" key="5">
    <source>
        <dbReference type="ARBA" id="ARBA00022777"/>
    </source>
</evidence>
<evidence type="ECO:0000256" key="9">
    <source>
        <dbReference type="PROSITE-ProRule" id="PRU10141"/>
    </source>
</evidence>
<evidence type="ECO:0000256" key="4">
    <source>
        <dbReference type="ARBA" id="ARBA00022741"/>
    </source>
</evidence>
<dbReference type="InterPro" id="IPR011009">
    <property type="entry name" value="Kinase-like_dom_sf"/>
</dbReference>
<evidence type="ECO:0000313" key="12">
    <source>
        <dbReference type="Proteomes" id="UP001497457"/>
    </source>
</evidence>
<dbReference type="SMART" id="SM00220">
    <property type="entry name" value="S_TKc"/>
    <property type="match status" value="1"/>
</dbReference>
<dbReference type="GO" id="GO:0004709">
    <property type="term" value="F:MAP kinase kinase kinase activity"/>
    <property type="evidence" value="ECO:0007669"/>
    <property type="project" value="UniProtKB-EC"/>
</dbReference>
<dbReference type="Proteomes" id="UP001497457">
    <property type="component" value="Chromosome 11b"/>
</dbReference>
<evidence type="ECO:0000256" key="2">
    <source>
        <dbReference type="ARBA" id="ARBA00012406"/>
    </source>
</evidence>
<feature type="domain" description="Protein kinase" evidence="10">
    <location>
        <begin position="92"/>
        <end position="351"/>
    </location>
</feature>